<organism evidence="2 3">
    <name type="scientific">Portunus trituberculatus</name>
    <name type="common">Swimming crab</name>
    <name type="synonym">Neptunus trituberculatus</name>
    <dbReference type="NCBI Taxonomy" id="210409"/>
    <lineage>
        <taxon>Eukaryota</taxon>
        <taxon>Metazoa</taxon>
        <taxon>Ecdysozoa</taxon>
        <taxon>Arthropoda</taxon>
        <taxon>Crustacea</taxon>
        <taxon>Multicrustacea</taxon>
        <taxon>Malacostraca</taxon>
        <taxon>Eumalacostraca</taxon>
        <taxon>Eucarida</taxon>
        <taxon>Decapoda</taxon>
        <taxon>Pleocyemata</taxon>
        <taxon>Brachyura</taxon>
        <taxon>Eubrachyura</taxon>
        <taxon>Portunoidea</taxon>
        <taxon>Portunidae</taxon>
        <taxon>Portuninae</taxon>
        <taxon>Portunus</taxon>
    </lineage>
</organism>
<feature type="region of interest" description="Disordered" evidence="1">
    <location>
        <begin position="45"/>
        <end position="85"/>
    </location>
</feature>
<accession>A0A5B7G6Q5</accession>
<proteinExistence type="predicted"/>
<comment type="caution">
    <text evidence="2">The sequence shown here is derived from an EMBL/GenBank/DDBJ whole genome shotgun (WGS) entry which is preliminary data.</text>
</comment>
<gene>
    <name evidence="2" type="ORF">E2C01_047136</name>
</gene>
<dbReference type="Proteomes" id="UP000324222">
    <property type="component" value="Unassembled WGS sequence"/>
</dbReference>
<name>A0A5B7G6Q5_PORTR</name>
<feature type="compositionally biased region" description="Basic and acidic residues" evidence="1">
    <location>
        <begin position="49"/>
        <end position="85"/>
    </location>
</feature>
<sequence>MRKEGKAGVEIEKKRKMKEYFRSDSEGWGGKAKGVAWNINIPLDLGMTGREKLRGGAREGKEREVKGRDEHRTSEGGEGKRTRKG</sequence>
<evidence type="ECO:0000313" key="2">
    <source>
        <dbReference type="EMBL" id="MPC53247.1"/>
    </source>
</evidence>
<keyword evidence="3" id="KW-1185">Reference proteome</keyword>
<evidence type="ECO:0000256" key="1">
    <source>
        <dbReference type="SAM" id="MobiDB-lite"/>
    </source>
</evidence>
<dbReference type="EMBL" id="VSRR010011487">
    <property type="protein sequence ID" value="MPC53247.1"/>
    <property type="molecule type" value="Genomic_DNA"/>
</dbReference>
<reference evidence="2 3" key="1">
    <citation type="submission" date="2019-05" db="EMBL/GenBank/DDBJ databases">
        <title>Another draft genome of Portunus trituberculatus and its Hox gene families provides insights of decapod evolution.</title>
        <authorList>
            <person name="Jeong J.-H."/>
            <person name="Song I."/>
            <person name="Kim S."/>
            <person name="Choi T."/>
            <person name="Kim D."/>
            <person name="Ryu S."/>
            <person name="Kim W."/>
        </authorList>
    </citation>
    <scope>NUCLEOTIDE SEQUENCE [LARGE SCALE GENOMIC DNA]</scope>
    <source>
        <tissue evidence="2">Muscle</tissue>
    </source>
</reference>
<dbReference type="AlphaFoldDB" id="A0A5B7G6Q5"/>
<evidence type="ECO:0000313" key="3">
    <source>
        <dbReference type="Proteomes" id="UP000324222"/>
    </source>
</evidence>
<protein>
    <submittedName>
        <fullName evidence="2">Uncharacterized protein</fullName>
    </submittedName>
</protein>